<evidence type="ECO:0000313" key="7">
    <source>
        <dbReference type="EMBL" id="TMI77865.1"/>
    </source>
</evidence>
<dbReference type="InterPro" id="IPR008949">
    <property type="entry name" value="Isoprenoid_synthase_dom_sf"/>
</dbReference>
<keyword evidence="4" id="KW-0479">Metal-binding</keyword>
<dbReference type="Proteomes" id="UP000318093">
    <property type="component" value="Unassembled WGS sequence"/>
</dbReference>
<proteinExistence type="inferred from homology"/>
<dbReference type="PANTHER" id="PTHR12001">
    <property type="entry name" value="GERANYLGERANYL PYROPHOSPHATE SYNTHASE"/>
    <property type="match status" value="1"/>
</dbReference>
<evidence type="ECO:0000256" key="6">
    <source>
        <dbReference type="RuleBase" id="RU004466"/>
    </source>
</evidence>
<dbReference type="Pfam" id="PF00348">
    <property type="entry name" value="polyprenyl_synt"/>
    <property type="match status" value="1"/>
</dbReference>
<comment type="cofactor">
    <cofactor evidence="1">
        <name>Mg(2+)</name>
        <dbReference type="ChEBI" id="CHEBI:18420"/>
    </cofactor>
</comment>
<comment type="similarity">
    <text evidence="2 6">Belongs to the FPP/GGPP synthase family.</text>
</comment>
<sequence length="329" mass="35017">MMDLPQIYAPVRGDLATLERLLQDELSQDEPFIGELVTHVLRTRGKQLRPAMVCLSALACGGDASSGPCLEVAGATELIHLASLIHDDVIDAAAVRRGQASVNAVWGNQVAVLLGDYLFSKAFHLLARLHDADLAAGVAGATVRMSQAEIKQIKYGNTPHTDERIYFEIIEGKTAHLFSAACRCGALTAGPSGTNAAALGEFGLEWGMAFQITDDALDLVGSAEQVGKPIGSDIQTGNVTLPVIYALAHAPESDRRRLEEILLGPDGDRAPQEAGEVNAILARCGAVEHAFRVARVRAERAAASLARLPNSPARDSLQALVEFVTVRTR</sequence>
<keyword evidence="5" id="KW-0460">Magnesium</keyword>
<gene>
    <name evidence="7" type="ORF">E6H03_13100</name>
</gene>
<dbReference type="GO" id="GO:0004659">
    <property type="term" value="F:prenyltransferase activity"/>
    <property type="evidence" value="ECO:0007669"/>
    <property type="project" value="InterPro"/>
</dbReference>
<reference evidence="7 8" key="1">
    <citation type="journal article" date="2019" name="Nat. Microbiol.">
        <title>Mediterranean grassland soil C-N compound turnover is dependent on rainfall and depth, and is mediated by genomically divergent microorganisms.</title>
        <authorList>
            <person name="Diamond S."/>
            <person name="Andeer P.F."/>
            <person name="Li Z."/>
            <person name="Crits-Christoph A."/>
            <person name="Burstein D."/>
            <person name="Anantharaman K."/>
            <person name="Lane K.R."/>
            <person name="Thomas B.C."/>
            <person name="Pan C."/>
            <person name="Northen T.R."/>
            <person name="Banfield J.F."/>
        </authorList>
    </citation>
    <scope>NUCLEOTIDE SEQUENCE [LARGE SCALE GENOMIC DNA]</scope>
    <source>
        <strain evidence="7">NP_6</strain>
    </source>
</reference>
<evidence type="ECO:0000256" key="4">
    <source>
        <dbReference type="ARBA" id="ARBA00022723"/>
    </source>
</evidence>
<dbReference type="InterPro" id="IPR033749">
    <property type="entry name" value="Polyprenyl_synt_CS"/>
</dbReference>
<comment type="caution">
    <text evidence="7">The sequence shown here is derived from an EMBL/GenBank/DDBJ whole genome shotgun (WGS) entry which is preliminary data.</text>
</comment>
<evidence type="ECO:0000256" key="5">
    <source>
        <dbReference type="ARBA" id="ARBA00022842"/>
    </source>
</evidence>
<dbReference type="EMBL" id="VBAN01000472">
    <property type="protein sequence ID" value="TMI77865.1"/>
    <property type="molecule type" value="Genomic_DNA"/>
</dbReference>
<name>A0A537J309_9BACT</name>
<keyword evidence="3 6" id="KW-0808">Transferase</keyword>
<dbReference type="CDD" id="cd00685">
    <property type="entry name" value="Trans_IPPS_HT"/>
    <property type="match status" value="1"/>
</dbReference>
<dbReference type="SFLD" id="SFLDS00005">
    <property type="entry name" value="Isoprenoid_Synthase_Type_I"/>
    <property type="match status" value="1"/>
</dbReference>
<dbReference type="AlphaFoldDB" id="A0A537J309"/>
<protein>
    <submittedName>
        <fullName evidence="7">Polyprenyl synthetase family protein</fullName>
    </submittedName>
</protein>
<dbReference type="GO" id="GO:0008299">
    <property type="term" value="P:isoprenoid biosynthetic process"/>
    <property type="evidence" value="ECO:0007669"/>
    <property type="project" value="InterPro"/>
</dbReference>
<dbReference type="Gene3D" id="1.10.600.10">
    <property type="entry name" value="Farnesyl Diphosphate Synthase"/>
    <property type="match status" value="1"/>
</dbReference>
<dbReference type="PROSITE" id="PS00723">
    <property type="entry name" value="POLYPRENYL_SYNTHASE_1"/>
    <property type="match status" value="1"/>
</dbReference>
<evidence type="ECO:0000256" key="3">
    <source>
        <dbReference type="ARBA" id="ARBA00022679"/>
    </source>
</evidence>
<accession>A0A537J309</accession>
<organism evidence="7 8">
    <name type="scientific">Candidatus Segetimicrobium genomatis</name>
    <dbReference type="NCBI Taxonomy" id="2569760"/>
    <lineage>
        <taxon>Bacteria</taxon>
        <taxon>Bacillati</taxon>
        <taxon>Candidatus Sysuimicrobiota</taxon>
        <taxon>Candidatus Sysuimicrobiia</taxon>
        <taxon>Candidatus Sysuimicrobiales</taxon>
        <taxon>Candidatus Segetimicrobiaceae</taxon>
        <taxon>Candidatus Segetimicrobium</taxon>
    </lineage>
</organism>
<dbReference type="GO" id="GO:0046872">
    <property type="term" value="F:metal ion binding"/>
    <property type="evidence" value="ECO:0007669"/>
    <property type="project" value="UniProtKB-KW"/>
</dbReference>
<evidence type="ECO:0000256" key="2">
    <source>
        <dbReference type="ARBA" id="ARBA00006706"/>
    </source>
</evidence>
<dbReference type="InterPro" id="IPR000092">
    <property type="entry name" value="Polyprenyl_synt"/>
</dbReference>
<evidence type="ECO:0000256" key="1">
    <source>
        <dbReference type="ARBA" id="ARBA00001946"/>
    </source>
</evidence>
<dbReference type="PANTHER" id="PTHR12001:SF69">
    <property type="entry name" value="ALL TRANS-POLYPRENYL-DIPHOSPHATE SYNTHASE PDSS1"/>
    <property type="match status" value="1"/>
</dbReference>
<dbReference type="SUPFAM" id="SSF48576">
    <property type="entry name" value="Terpenoid synthases"/>
    <property type="match status" value="1"/>
</dbReference>
<evidence type="ECO:0000313" key="8">
    <source>
        <dbReference type="Proteomes" id="UP000318093"/>
    </source>
</evidence>